<gene>
    <name evidence="3" type="ORF">LMG26788_04475</name>
</gene>
<keyword evidence="4" id="KW-1185">Reference proteome</keyword>
<sequence>MADSPAENNYLYATGSMTTNPSLPPRAALAPGAAAAPDAFRNPLSTRAWLLAGLGVAVVAAVCALWVDLPLAIWIRQSVSDGVNTSFEWIGEMGESGRYIGVALAFYIIGLVGLARGWRNPVRMSYASMARGSLLMLSTMAVGGLVVLALKRSVARARPELFFEKGIYGLGESFSRANQFNSFPSSHTYAAFAVAVVLGILAPRWRWAFLSLAALVATSRLINLDHYLSDVLTAAAIAIAVGHLLAPRVLGSKYQWPLRAPWRWWRKG</sequence>
<name>A0A6S7ED17_9BURK</name>
<accession>A0A6S7ED17</accession>
<dbReference type="Proteomes" id="UP000494203">
    <property type="component" value="Unassembled WGS sequence"/>
</dbReference>
<protein>
    <recommendedName>
        <fullName evidence="2">Phosphatidic acid phosphatase type 2/haloperoxidase domain-containing protein</fullName>
    </recommendedName>
</protein>
<reference evidence="3 4" key="1">
    <citation type="submission" date="2020-04" db="EMBL/GenBank/DDBJ databases">
        <authorList>
            <person name="De Canck E."/>
        </authorList>
    </citation>
    <scope>NUCLEOTIDE SEQUENCE [LARGE SCALE GENOMIC DNA]</scope>
    <source>
        <strain evidence="3 4">LMG 26788</strain>
    </source>
</reference>
<dbReference type="AlphaFoldDB" id="A0A6S7ED17"/>
<dbReference type="PANTHER" id="PTHR14969">
    <property type="entry name" value="SPHINGOSINE-1-PHOSPHATE PHOSPHOHYDROLASE"/>
    <property type="match status" value="1"/>
</dbReference>
<feature type="transmembrane region" description="Helical" evidence="1">
    <location>
        <begin position="99"/>
        <end position="118"/>
    </location>
</feature>
<dbReference type="Gene3D" id="1.20.144.10">
    <property type="entry name" value="Phosphatidic acid phosphatase type 2/haloperoxidase"/>
    <property type="match status" value="1"/>
</dbReference>
<proteinExistence type="predicted"/>
<dbReference type="Pfam" id="PF01569">
    <property type="entry name" value="PAP2"/>
    <property type="match status" value="1"/>
</dbReference>
<dbReference type="PANTHER" id="PTHR14969:SF13">
    <property type="entry name" value="AT30094P"/>
    <property type="match status" value="1"/>
</dbReference>
<evidence type="ECO:0000259" key="2">
    <source>
        <dbReference type="SMART" id="SM00014"/>
    </source>
</evidence>
<dbReference type="SMART" id="SM00014">
    <property type="entry name" value="acidPPc"/>
    <property type="match status" value="1"/>
</dbReference>
<evidence type="ECO:0000256" key="1">
    <source>
        <dbReference type="SAM" id="Phobius"/>
    </source>
</evidence>
<feature type="transmembrane region" description="Helical" evidence="1">
    <location>
        <begin position="48"/>
        <end position="67"/>
    </location>
</feature>
<dbReference type="EMBL" id="CADIKZ010000014">
    <property type="protein sequence ID" value="CAB3904903.1"/>
    <property type="molecule type" value="Genomic_DNA"/>
</dbReference>
<evidence type="ECO:0000313" key="3">
    <source>
        <dbReference type="EMBL" id="CAB3904903.1"/>
    </source>
</evidence>
<keyword evidence="1" id="KW-0812">Transmembrane</keyword>
<feature type="transmembrane region" description="Helical" evidence="1">
    <location>
        <begin position="189"/>
        <end position="207"/>
    </location>
</feature>
<keyword evidence="1" id="KW-1133">Transmembrane helix</keyword>
<evidence type="ECO:0000313" key="4">
    <source>
        <dbReference type="Proteomes" id="UP000494203"/>
    </source>
</evidence>
<keyword evidence="1" id="KW-0472">Membrane</keyword>
<dbReference type="InterPro" id="IPR036938">
    <property type="entry name" value="PAP2/HPO_sf"/>
</dbReference>
<feature type="transmembrane region" description="Helical" evidence="1">
    <location>
        <begin position="130"/>
        <end position="150"/>
    </location>
</feature>
<organism evidence="3 4">
    <name type="scientific">Achromobacter pulmonis</name>
    <dbReference type="NCBI Taxonomy" id="1389932"/>
    <lineage>
        <taxon>Bacteria</taxon>
        <taxon>Pseudomonadati</taxon>
        <taxon>Pseudomonadota</taxon>
        <taxon>Betaproteobacteria</taxon>
        <taxon>Burkholderiales</taxon>
        <taxon>Alcaligenaceae</taxon>
        <taxon>Achromobacter</taxon>
    </lineage>
</organism>
<dbReference type="InterPro" id="IPR000326">
    <property type="entry name" value="PAP2/HPO"/>
</dbReference>
<feature type="transmembrane region" description="Helical" evidence="1">
    <location>
        <begin position="227"/>
        <end position="246"/>
    </location>
</feature>
<feature type="domain" description="Phosphatidic acid phosphatase type 2/haloperoxidase" evidence="2">
    <location>
        <begin position="133"/>
        <end position="246"/>
    </location>
</feature>
<dbReference type="SUPFAM" id="SSF48317">
    <property type="entry name" value="Acid phosphatase/Vanadium-dependent haloperoxidase"/>
    <property type="match status" value="1"/>
</dbReference>